<name>A0A564Z6R2_HYMDI</name>
<sequence>HLVNVLVEKFHPDLRLLKSGRYALYEYHPSTEERRLGADERPLMNQINWKSNQNDGRFILRDESKLNMRVISNLQNPPIGGANSSSVNMAKWRSAGNLMAETTPIGIYGKSQENLANSTDELVFPVSTDNKAKGKSATKKKTKSLKSNGNKRKQKFSTSSMEEQAVTRTASLPNFLEDSEPFMNQNREPESLTINLQRANLPDQSQKIQSNVFETS</sequence>
<evidence type="ECO:0000313" key="4">
    <source>
        <dbReference type="Proteomes" id="UP000321570"/>
    </source>
</evidence>
<evidence type="ECO:0000259" key="2">
    <source>
        <dbReference type="PROSITE" id="PS50200"/>
    </source>
</evidence>
<dbReference type="PROSITE" id="PS50200">
    <property type="entry name" value="RA"/>
    <property type="match status" value="1"/>
</dbReference>
<dbReference type="AlphaFoldDB" id="A0A564Z6R2"/>
<dbReference type="Pfam" id="PF00788">
    <property type="entry name" value="RA"/>
    <property type="match status" value="1"/>
</dbReference>
<dbReference type="GO" id="GO:0005911">
    <property type="term" value="C:cell-cell junction"/>
    <property type="evidence" value="ECO:0007669"/>
    <property type="project" value="InterPro"/>
</dbReference>
<dbReference type="PANTHER" id="PTHR10398:SF2">
    <property type="entry name" value="AFADIN"/>
    <property type="match status" value="1"/>
</dbReference>
<dbReference type="InterPro" id="IPR000159">
    <property type="entry name" value="RA_dom"/>
</dbReference>
<feature type="domain" description="Ras-associating" evidence="2">
    <location>
        <begin position="1"/>
        <end position="65"/>
    </location>
</feature>
<dbReference type="EMBL" id="CABIJS010000688">
    <property type="protein sequence ID" value="VUZ55140.1"/>
    <property type="molecule type" value="Genomic_DNA"/>
</dbReference>
<evidence type="ECO:0000313" key="3">
    <source>
        <dbReference type="EMBL" id="VUZ55140.1"/>
    </source>
</evidence>
<evidence type="ECO:0000256" key="1">
    <source>
        <dbReference type="SAM" id="MobiDB-lite"/>
    </source>
</evidence>
<dbReference type="PANTHER" id="PTHR10398">
    <property type="entry name" value="AFADIN"/>
    <property type="match status" value="1"/>
</dbReference>
<dbReference type="GO" id="GO:0007165">
    <property type="term" value="P:signal transduction"/>
    <property type="evidence" value="ECO:0007669"/>
    <property type="project" value="InterPro"/>
</dbReference>
<dbReference type="Gene3D" id="3.10.20.90">
    <property type="entry name" value="Phosphatidylinositol 3-kinase Catalytic Subunit, Chain A, domain 1"/>
    <property type="match status" value="1"/>
</dbReference>
<reference evidence="3 4" key="1">
    <citation type="submission" date="2019-07" db="EMBL/GenBank/DDBJ databases">
        <authorList>
            <person name="Jastrzebski P J."/>
            <person name="Paukszto L."/>
            <person name="Jastrzebski P J."/>
        </authorList>
    </citation>
    <scope>NUCLEOTIDE SEQUENCE [LARGE SCALE GENOMIC DNA]</scope>
    <source>
        <strain evidence="3 4">WMS-il1</strain>
    </source>
</reference>
<feature type="compositionally biased region" description="Polar residues" evidence="1">
    <location>
        <begin position="156"/>
        <end position="172"/>
    </location>
</feature>
<gene>
    <name evidence="3" type="ORF">WMSIL1_LOCUS13081</name>
</gene>
<dbReference type="SUPFAM" id="SSF54236">
    <property type="entry name" value="Ubiquitin-like"/>
    <property type="match status" value="1"/>
</dbReference>
<proteinExistence type="predicted"/>
<dbReference type="InterPro" id="IPR029071">
    <property type="entry name" value="Ubiquitin-like_domsf"/>
</dbReference>
<keyword evidence="4" id="KW-1185">Reference proteome</keyword>
<feature type="region of interest" description="Disordered" evidence="1">
    <location>
        <begin position="128"/>
        <end position="190"/>
    </location>
</feature>
<feature type="region of interest" description="Disordered" evidence="1">
    <location>
        <begin position="197"/>
        <end position="216"/>
    </location>
</feature>
<feature type="non-terminal residue" evidence="3">
    <location>
        <position position="1"/>
    </location>
</feature>
<feature type="compositionally biased region" description="Basic residues" evidence="1">
    <location>
        <begin position="133"/>
        <end position="155"/>
    </location>
</feature>
<feature type="non-terminal residue" evidence="3">
    <location>
        <position position="216"/>
    </location>
</feature>
<organism evidence="3 4">
    <name type="scientific">Hymenolepis diminuta</name>
    <name type="common">Rat tapeworm</name>
    <dbReference type="NCBI Taxonomy" id="6216"/>
    <lineage>
        <taxon>Eukaryota</taxon>
        <taxon>Metazoa</taxon>
        <taxon>Spiralia</taxon>
        <taxon>Lophotrochozoa</taxon>
        <taxon>Platyhelminthes</taxon>
        <taxon>Cestoda</taxon>
        <taxon>Eucestoda</taxon>
        <taxon>Cyclophyllidea</taxon>
        <taxon>Hymenolepididae</taxon>
        <taxon>Hymenolepis</taxon>
    </lineage>
</organism>
<dbReference type="InterPro" id="IPR028842">
    <property type="entry name" value="Afadin"/>
</dbReference>
<protein>
    <recommendedName>
        <fullName evidence="2">Ras-associating domain-containing protein</fullName>
    </recommendedName>
</protein>
<dbReference type="Proteomes" id="UP000321570">
    <property type="component" value="Unassembled WGS sequence"/>
</dbReference>
<accession>A0A564Z6R2</accession>